<dbReference type="InterPro" id="IPR033948">
    <property type="entry name" value="ETF_beta_N"/>
</dbReference>
<dbReference type="InterPro" id="IPR014729">
    <property type="entry name" value="Rossmann-like_a/b/a_fold"/>
</dbReference>
<dbReference type="PANTHER" id="PTHR21294">
    <property type="entry name" value="ELECTRON TRANSFER FLAVOPROTEIN BETA-SUBUNIT"/>
    <property type="match status" value="1"/>
</dbReference>
<dbReference type="SUPFAM" id="SSF52402">
    <property type="entry name" value="Adenine nucleotide alpha hydrolases-like"/>
    <property type="match status" value="1"/>
</dbReference>
<reference evidence="3" key="1">
    <citation type="submission" date="2020-10" db="EMBL/GenBank/DDBJ databases">
        <authorList>
            <person name="Gilroy R."/>
        </authorList>
    </citation>
    <scope>NUCLEOTIDE SEQUENCE</scope>
    <source>
        <strain evidence="3">ChiHecec3B27-6122</strain>
    </source>
</reference>
<dbReference type="Proteomes" id="UP000886876">
    <property type="component" value="Unassembled WGS sequence"/>
</dbReference>
<evidence type="ECO:0000313" key="4">
    <source>
        <dbReference type="Proteomes" id="UP000886876"/>
    </source>
</evidence>
<dbReference type="GO" id="GO:0009055">
    <property type="term" value="F:electron transfer activity"/>
    <property type="evidence" value="ECO:0007669"/>
    <property type="project" value="InterPro"/>
</dbReference>
<dbReference type="InterPro" id="IPR014730">
    <property type="entry name" value="ETF_a/b_N"/>
</dbReference>
<dbReference type="SMART" id="SM00893">
    <property type="entry name" value="ETF"/>
    <property type="match status" value="1"/>
</dbReference>
<dbReference type="Gene3D" id="3.40.50.620">
    <property type="entry name" value="HUPs"/>
    <property type="match status" value="1"/>
</dbReference>
<organism evidence="3 4">
    <name type="scientific">Candidatus Scatomorpha pullistercoris</name>
    <dbReference type="NCBI Taxonomy" id="2840929"/>
    <lineage>
        <taxon>Bacteria</taxon>
        <taxon>Bacillati</taxon>
        <taxon>Bacillota</taxon>
        <taxon>Clostridia</taxon>
        <taxon>Eubacteriales</taxon>
        <taxon>Candidatus Scatomorpha</taxon>
    </lineage>
</organism>
<dbReference type="NCBIfam" id="NF002888">
    <property type="entry name" value="PRK03359.1"/>
    <property type="match status" value="1"/>
</dbReference>
<feature type="domain" description="Electron transfer flavoprotein alpha/beta-subunit N-terminal" evidence="2">
    <location>
        <begin position="21"/>
        <end position="211"/>
    </location>
</feature>
<dbReference type="EMBL" id="DVJS01000043">
    <property type="protein sequence ID" value="HIS96723.1"/>
    <property type="molecule type" value="Genomic_DNA"/>
</dbReference>
<name>A0A9D1G3P3_9FIRM</name>
<reference evidence="3" key="2">
    <citation type="journal article" date="2021" name="PeerJ">
        <title>Extensive microbial diversity within the chicken gut microbiome revealed by metagenomics and culture.</title>
        <authorList>
            <person name="Gilroy R."/>
            <person name="Ravi A."/>
            <person name="Getino M."/>
            <person name="Pursley I."/>
            <person name="Horton D.L."/>
            <person name="Alikhan N.F."/>
            <person name="Baker D."/>
            <person name="Gharbi K."/>
            <person name="Hall N."/>
            <person name="Watson M."/>
            <person name="Adriaenssens E.M."/>
            <person name="Foster-Nyarko E."/>
            <person name="Jarju S."/>
            <person name="Secka A."/>
            <person name="Antonio M."/>
            <person name="Oren A."/>
            <person name="Chaudhuri R.R."/>
            <person name="La Ragione R."/>
            <person name="Hildebrand F."/>
            <person name="Pallen M.J."/>
        </authorList>
    </citation>
    <scope>NUCLEOTIDE SEQUENCE</scope>
    <source>
        <strain evidence="3">ChiHecec3B27-6122</strain>
    </source>
</reference>
<evidence type="ECO:0000256" key="1">
    <source>
        <dbReference type="ARBA" id="ARBA00042002"/>
    </source>
</evidence>
<dbReference type="CDD" id="cd01714">
    <property type="entry name" value="ETF_beta"/>
    <property type="match status" value="1"/>
</dbReference>
<dbReference type="Pfam" id="PF01012">
    <property type="entry name" value="ETF"/>
    <property type="match status" value="1"/>
</dbReference>
<gene>
    <name evidence="3" type="primary">fixA</name>
    <name evidence="3" type="ORF">IAD42_01975</name>
</gene>
<dbReference type="PANTHER" id="PTHR21294:SF17">
    <property type="entry name" value="PROTEIN FIXA"/>
    <property type="match status" value="1"/>
</dbReference>
<protein>
    <recommendedName>
        <fullName evidence="1">Electron transfer flavoprotein small subunit</fullName>
    </recommendedName>
</protein>
<dbReference type="AlphaFoldDB" id="A0A9D1G3P3"/>
<evidence type="ECO:0000313" key="3">
    <source>
        <dbReference type="EMBL" id="HIS96723.1"/>
    </source>
</evidence>
<dbReference type="InterPro" id="IPR012255">
    <property type="entry name" value="ETF_b"/>
</dbReference>
<proteinExistence type="predicted"/>
<accession>A0A9D1G3P3</accession>
<evidence type="ECO:0000259" key="2">
    <source>
        <dbReference type="SMART" id="SM00893"/>
    </source>
</evidence>
<dbReference type="PIRSF" id="PIRSF000090">
    <property type="entry name" value="Beta-ETF"/>
    <property type="match status" value="1"/>
</dbReference>
<sequence length="251" mass="27598">MRIVVCYKCVPDDQQISIRPDRMPDLSSAQLAIGRYDLEAVEAAMKLPGENEVYVLTVAGDAADNSKLRKAILSRGPLKQYAVRDREMEASDSFRTAAVLRSAIEQIGDVDLVLCGEGSEDMYSQQVGPLLGTLLKWPTLNAVSGIEVKEGNIIVERSLESCTEVIELKLPAVISVCAGIEVPRIPSMRDILAAGKKPYEIWDADELCDTDSCIETLSILAPEAVERRREIISGADEDGIERFYHRLCAVL</sequence>
<comment type="caution">
    <text evidence="3">The sequence shown here is derived from an EMBL/GenBank/DDBJ whole genome shotgun (WGS) entry which is preliminary data.</text>
</comment>